<gene>
    <name evidence="1" type="ORF">CDAR_126151</name>
</gene>
<dbReference type="Proteomes" id="UP001054837">
    <property type="component" value="Unassembled WGS sequence"/>
</dbReference>
<proteinExistence type="predicted"/>
<name>A0AAV4SBN9_9ARAC</name>
<comment type="caution">
    <text evidence="1">The sequence shown here is derived from an EMBL/GenBank/DDBJ whole genome shotgun (WGS) entry which is preliminary data.</text>
</comment>
<evidence type="ECO:0000313" key="1">
    <source>
        <dbReference type="EMBL" id="GIY30369.1"/>
    </source>
</evidence>
<dbReference type="EMBL" id="BPLQ01007478">
    <property type="protein sequence ID" value="GIY30369.1"/>
    <property type="molecule type" value="Genomic_DNA"/>
</dbReference>
<protein>
    <submittedName>
        <fullName evidence="1">Uncharacterized protein</fullName>
    </submittedName>
</protein>
<organism evidence="1 2">
    <name type="scientific">Caerostris darwini</name>
    <dbReference type="NCBI Taxonomy" id="1538125"/>
    <lineage>
        <taxon>Eukaryota</taxon>
        <taxon>Metazoa</taxon>
        <taxon>Ecdysozoa</taxon>
        <taxon>Arthropoda</taxon>
        <taxon>Chelicerata</taxon>
        <taxon>Arachnida</taxon>
        <taxon>Araneae</taxon>
        <taxon>Araneomorphae</taxon>
        <taxon>Entelegynae</taxon>
        <taxon>Araneoidea</taxon>
        <taxon>Araneidae</taxon>
        <taxon>Caerostris</taxon>
    </lineage>
</organism>
<reference evidence="1 2" key="1">
    <citation type="submission" date="2021-06" db="EMBL/GenBank/DDBJ databases">
        <title>Caerostris darwini draft genome.</title>
        <authorList>
            <person name="Kono N."/>
            <person name="Arakawa K."/>
        </authorList>
    </citation>
    <scope>NUCLEOTIDE SEQUENCE [LARGE SCALE GENOMIC DNA]</scope>
</reference>
<dbReference type="AlphaFoldDB" id="A0AAV4SBN9"/>
<evidence type="ECO:0000313" key="2">
    <source>
        <dbReference type="Proteomes" id="UP001054837"/>
    </source>
</evidence>
<accession>A0AAV4SBN9</accession>
<keyword evidence="2" id="KW-1185">Reference proteome</keyword>
<sequence length="170" mass="19239">MKNKAIQGSLCNRVLRNPTWRYFYNNKKQSKQRILLQSCCHLKTAHGNPKSAQRTKRNNKRSKKIRKAIATTHLRTGSCGTPKAGRNTFRITTSLGTIIVCSKVKRTLLFAHRTLIREKNAAWGSSKMRERFACVALPTTCLHHLPTPSSISCHPNADDSYDRKEGALVH</sequence>